<dbReference type="GO" id="GO:0005788">
    <property type="term" value="C:endoplasmic reticulum lumen"/>
    <property type="evidence" value="ECO:0007669"/>
    <property type="project" value="InterPro"/>
</dbReference>
<comment type="caution">
    <text evidence="4">The sequence shown here is derived from an EMBL/GenBank/DDBJ whole genome shotgun (WGS) entry which is preliminary data.</text>
</comment>
<dbReference type="AlphaFoldDB" id="A0AAD7UHX0"/>
<evidence type="ECO:0000259" key="2">
    <source>
        <dbReference type="Pfam" id="PF07749"/>
    </source>
</evidence>
<sequence length="227" mass="25744">MKKLSRYFTLLVKFDRDHPFGIAQEAFQNVSRRIADHRADEFLVGHVGVGAYGGYNKDLAAKHGAEDTSKWPVYKIFHRNGVTVDFHGNHDDEGELAAFVQAEVHIDMGEGTIKELDEMARRFLMGNRDARHLLLHEVDAEAVEIVKAKPHLEAVAKLYVRIMHRMYEKGDKFAHDEIARVKKLLRSSKISEAKQAQLRDRLKVLQSFTSPLGANPPPGTYSKTVEL</sequence>
<dbReference type="InterPro" id="IPR036356">
    <property type="entry name" value="ERp29_C_sf"/>
</dbReference>
<feature type="domain" description="Endoplasmic reticulum resident protein 29 C-terminal" evidence="2">
    <location>
        <begin position="111"/>
        <end position="208"/>
    </location>
</feature>
<dbReference type="InterPro" id="IPR012883">
    <property type="entry name" value="ERp29_N"/>
</dbReference>
<proteinExistence type="predicted"/>
<dbReference type="SUPFAM" id="SSF47933">
    <property type="entry name" value="ERP29 C domain-like"/>
    <property type="match status" value="1"/>
</dbReference>
<feature type="domain" description="ERp29 N-terminal" evidence="3">
    <location>
        <begin position="6"/>
        <end position="109"/>
    </location>
</feature>
<dbReference type="InterPro" id="IPR016855">
    <property type="entry name" value="ERp29"/>
</dbReference>
<evidence type="ECO:0000259" key="3">
    <source>
        <dbReference type="Pfam" id="PF07912"/>
    </source>
</evidence>
<evidence type="ECO:0000313" key="4">
    <source>
        <dbReference type="EMBL" id="KAJ8604694.1"/>
    </source>
</evidence>
<organism evidence="4 5">
    <name type="scientific">Chrysophaeum taylorii</name>
    <dbReference type="NCBI Taxonomy" id="2483200"/>
    <lineage>
        <taxon>Eukaryota</taxon>
        <taxon>Sar</taxon>
        <taxon>Stramenopiles</taxon>
        <taxon>Ochrophyta</taxon>
        <taxon>Pelagophyceae</taxon>
        <taxon>Pelagomonadales</taxon>
        <taxon>Pelagomonadaceae</taxon>
        <taxon>Chrysophaeum</taxon>
    </lineage>
</organism>
<dbReference type="Pfam" id="PF07749">
    <property type="entry name" value="ERp29"/>
    <property type="match status" value="1"/>
</dbReference>
<keyword evidence="1" id="KW-0256">Endoplasmic reticulum</keyword>
<evidence type="ECO:0000256" key="1">
    <source>
        <dbReference type="ARBA" id="ARBA00022824"/>
    </source>
</evidence>
<dbReference type="Proteomes" id="UP001230188">
    <property type="component" value="Unassembled WGS sequence"/>
</dbReference>
<accession>A0AAD7UHX0</accession>
<dbReference type="Pfam" id="PF07912">
    <property type="entry name" value="ERp29_N"/>
    <property type="match status" value="1"/>
</dbReference>
<protein>
    <submittedName>
        <fullName evidence="4">Uncharacterized protein</fullName>
    </submittedName>
</protein>
<dbReference type="GO" id="GO:0009306">
    <property type="term" value="P:protein secretion"/>
    <property type="evidence" value="ECO:0007669"/>
    <property type="project" value="InterPro"/>
</dbReference>
<dbReference type="PANTHER" id="PTHR12211:SF0">
    <property type="entry name" value="ENDOPLASMIC RETICULUM RESIDENT PROTEIN 29"/>
    <property type="match status" value="1"/>
</dbReference>
<dbReference type="PANTHER" id="PTHR12211">
    <property type="entry name" value="ENDOPLASMIC RETICULUM PROTEIN ERP29"/>
    <property type="match status" value="1"/>
</dbReference>
<reference evidence="4" key="1">
    <citation type="submission" date="2023-01" db="EMBL/GenBank/DDBJ databases">
        <title>Metagenome sequencing of chrysophaentin producing Chrysophaeum taylorii.</title>
        <authorList>
            <person name="Davison J."/>
            <person name="Bewley C."/>
        </authorList>
    </citation>
    <scope>NUCLEOTIDE SEQUENCE</scope>
    <source>
        <strain evidence="4">NIES-1699</strain>
    </source>
</reference>
<gene>
    <name evidence="4" type="ORF">CTAYLR_006552</name>
</gene>
<dbReference type="Gene3D" id="1.20.1150.12">
    <property type="entry name" value="Endoplasmic reticulum resident protein 29, C-terminal domain"/>
    <property type="match status" value="1"/>
</dbReference>
<name>A0AAD7UHX0_9STRA</name>
<dbReference type="Gene3D" id="3.40.30.10">
    <property type="entry name" value="Glutaredoxin"/>
    <property type="match status" value="1"/>
</dbReference>
<keyword evidence="5" id="KW-1185">Reference proteome</keyword>
<dbReference type="EMBL" id="JAQMWT010000323">
    <property type="protein sequence ID" value="KAJ8604694.1"/>
    <property type="molecule type" value="Genomic_DNA"/>
</dbReference>
<dbReference type="InterPro" id="IPR011679">
    <property type="entry name" value="ERp29_C"/>
</dbReference>
<dbReference type="CDD" id="cd00238">
    <property type="entry name" value="ERp29c"/>
    <property type="match status" value="1"/>
</dbReference>
<evidence type="ECO:0000313" key="5">
    <source>
        <dbReference type="Proteomes" id="UP001230188"/>
    </source>
</evidence>